<evidence type="ECO:0008006" key="5">
    <source>
        <dbReference type="Google" id="ProtNLM"/>
    </source>
</evidence>
<name>A0ABT3GLV8_9BACT</name>
<evidence type="ECO:0000313" key="3">
    <source>
        <dbReference type="EMBL" id="MCW1924467.1"/>
    </source>
</evidence>
<keyword evidence="2" id="KW-0732">Signal</keyword>
<dbReference type="RefSeq" id="WP_264488574.1">
    <property type="nucleotide sequence ID" value="NZ_JAPDDT010000008.1"/>
</dbReference>
<keyword evidence="4" id="KW-1185">Reference proteome</keyword>
<dbReference type="EMBL" id="JAPDDT010000008">
    <property type="protein sequence ID" value="MCW1924467.1"/>
    <property type="molecule type" value="Genomic_DNA"/>
</dbReference>
<evidence type="ECO:0000313" key="4">
    <source>
        <dbReference type="Proteomes" id="UP001320876"/>
    </source>
</evidence>
<organism evidence="3 4">
    <name type="scientific">Luteolibacter arcticus</name>
    <dbReference type="NCBI Taxonomy" id="1581411"/>
    <lineage>
        <taxon>Bacteria</taxon>
        <taxon>Pseudomonadati</taxon>
        <taxon>Verrucomicrobiota</taxon>
        <taxon>Verrucomicrobiia</taxon>
        <taxon>Verrucomicrobiales</taxon>
        <taxon>Verrucomicrobiaceae</taxon>
        <taxon>Luteolibacter</taxon>
    </lineage>
</organism>
<proteinExistence type="predicted"/>
<feature type="region of interest" description="Disordered" evidence="1">
    <location>
        <begin position="651"/>
        <end position="775"/>
    </location>
</feature>
<feature type="compositionally biased region" description="Basic and acidic residues" evidence="1">
    <location>
        <begin position="662"/>
        <end position="678"/>
    </location>
</feature>
<feature type="chain" id="PRO_5045526570" description="Carbohydrate-binding family V/XII" evidence="2">
    <location>
        <begin position="23"/>
        <end position="775"/>
    </location>
</feature>
<comment type="caution">
    <text evidence="3">The sequence shown here is derived from an EMBL/GenBank/DDBJ whole genome shotgun (WGS) entry which is preliminary data.</text>
</comment>
<feature type="compositionally biased region" description="Polar residues" evidence="1">
    <location>
        <begin position="723"/>
        <end position="754"/>
    </location>
</feature>
<accession>A0ABT3GLV8</accession>
<reference evidence="3 4" key="1">
    <citation type="submission" date="2022-10" db="EMBL/GenBank/DDBJ databases">
        <title>Luteolibacter arcticus strain CCTCC AB 2014275, whole genome shotgun sequencing project.</title>
        <authorList>
            <person name="Zhao G."/>
            <person name="Shen L."/>
        </authorList>
    </citation>
    <scope>NUCLEOTIDE SEQUENCE [LARGE SCALE GENOMIC DNA]</scope>
    <source>
        <strain evidence="3 4">CCTCC AB 2014275</strain>
    </source>
</reference>
<feature type="compositionally biased region" description="Polar residues" evidence="1">
    <location>
        <begin position="680"/>
        <end position="689"/>
    </location>
</feature>
<evidence type="ECO:0000256" key="2">
    <source>
        <dbReference type="SAM" id="SignalP"/>
    </source>
</evidence>
<feature type="compositionally biased region" description="Low complexity" evidence="1">
    <location>
        <begin position="702"/>
        <end position="722"/>
    </location>
</feature>
<evidence type="ECO:0000256" key="1">
    <source>
        <dbReference type="SAM" id="MobiDB-lite"/>
    </source>
</evidence>
<dbReference type="Proteomes" id="UP001320876">
    <property type="component" value="Unassembled WGS sequence"/>
</dbReference>
<gene>
    <name evidence="3" type="ORF">OKA05_18010</name>
</gene>
<protein>
    <recommendedName>
        <fullName evidence="5">Carbohydrate-binding family V/XII</fullName>
    </recommendedName>
</protein>
<sequence>MKRIHAIAAAATLSLSAPWATAAGDDVLDSDAWPRTYKIGGAEVAIYMPQILEWAEYRHLKANAAIAVKLEGTADATFGAATIDAETVTDFELRSVRLGTRTVSGFRFPELDAAAAAKAEELVRSVLKPDSPLELPLDSVTAAVDRADAATGETGVSFEPPPIFHSESPAVLVVFIGEPKLQPVKADDPSLMFAVNTNWDILFDGSSYYLLDGNQWLTTKDLLKGPWTAATAVPASFKNLPDDGNWSEVKAKLFILPGAGAATTVFVSNRPAEIILTEGPPQLAPISGTSLMYVANTASDVFLEPSAKTYYFLTAGRWFAAPSLQGPWTAASDALPEEFQKIPSDHPKASVLASVKGSPEADEAVILASIPQTATVDRATTTIKVSYEGEPQFKPVPGTEGVEFAINTSYDVFLVAKKYYCCYQGVWFEAPGATGAWVVCDKVPGPIYTIPPESPKHNVTYVSVYESTPTTVQVGTTAGYSGSYVANGLVVFGLGMWLGHEMAENNYWHGHYYPNPCWYGYGCGAAYHPGTGYYRKGAYCYGPYGGAGYGASYNPATGVYKRGAYAYGPNGAVGAKAAYNPWTNTAAGRVGATTPYGSWGRSAVVRDDEWARAGHRSNAYGTVAGVQTSKGGAAVGVDRKYGSDAMVGKTASGDVYVGKDGNMYKKDSSGGGWQKRENGGWQNAPNTPVATPYGSKSGAQSRPAQPTTRPAQPTTRPNQPTTKPAQPTTRPTPSGATRGGYSNRQSTPSQLNRDSYSRERSGGGGGASRERSGRR</sequence>
<feature type="signal peptide" evidence="2">
    <location>
        <begin position="1"/>
        <end position="22"/>
    </location>
</feature>